<sequence length="226" mass="24485">MNQPHEDPSSTASAKAVLFDYGGVITTPIRGSIASWTSEADIDPQSFSRVLKRWLGRDASPDSPIHRLERGELSASEFNTLLTRELRSPSGDPVPPGDYLRGMFKASKVDEGTVALVRDLRAAGVRTGLLSNSWGFSYDRTLLDELFDPVVISGEVGMRKPEKRIFDLAVERLGLAPGDVVFVDDAEPNLVGARAAGLRTVLHKDAATTRAAFEKLLQHAPTSASL</sequence>
<keyword evidence="2" id="KW-1185">Reference proteome</keyword>
<dbReference type="InterPro" id="IPR023198">
    <property type="entry name" value="PGP-like_dom2"/>
</dbReference>
<organism evidence="1 2">
    <name type="scientific">Allobranchiibius huperziae</name>
    <dbReference type="NCBI Taxonomy" id="1874116"/>
    <lineage>
        <taxon>Bacteria</taxon>
        <taxon>Bacillati</taxon>
        <taxon>Actinomycetota</taxon>
        <taxon>Actinomycetes</taxon>
        <taxon>Micrococcales</taxon>
        <taxon>Dermacoccaceae</taxon>
        <taxon>Allobranchiibius</taxon>
    </lineage>
</organism>
<dbReference type="AlphaFoldDB" id="A0A853DIJ4"/>
<dbReference type="InterPro" id="IPR006439">
    <property type="entry name" value="HAD-SF_hydro_IA"/>
</dbReference>
<dbReference type="InterPro" id="IPR052898">
    <property type="entry name" value="ACAD10-like"/>
</dbReference>
<dbReference type="RefSeq" id="WP_179480616.1">
    <property type="nucleotide sequence ID" value="NZ_JACCFW010000001.1"/>
</dbReference>
<dbReference type="PANTHER" id="PTHR47829">
    <property type="entry name" value="HYDROLASE, PUTATIVE (AFU_ORTHOLOGUE AFUA_1G12880)-RELATED"/>
    <property type="match status" value="1"/>
</dbReference>
<reference evidence="1 2" key="1">
    <citation type="submission" date="2020-07" db="EMBL/GenBank/DDBJ databases">
        <title>Sequencing the genomes of 1000 actinobacteria strains.</title>
        <authorList>
            <person name="Klenk H.-P."/>
        </authorList>
    </citation>
    <scope>NUCLEOTIDE SEQUENCE [LARGE SCALE GENOMIC DNA]</scope>
    <source>
        <strain evidence="1 2">DSM 29531</strain>
    </source>
</reference>
<protein>
    <submittedName>
        <fullName evidence="1">Putative hydrolase of the HAD superfamily</fullName>
    </submittedName>
</protein>
<dbReference type="Gene3D" id="1.10.150.240">
    <property type="entry name" value="Putative phosphatase, domain 2"/>
    <property type="match status" value="1"/>
</dbReference>
<dbReference type="Proteomes" id="UP000571817">
    <property type="component" value="Unassembled WGS sequence"/>
</dbReference>
<comment type="caution">
    <text evidence="1">The sequence shown here is derived from an EMBL/GenBank/DDBJ whole genome shotgun (WGS) entry which is preliminary data.</text>
</comment>
<evidence type="ECO:0000313" key="2">
    <source>
        <dbReference type="Proteomes" id="UP000571817"/>
    </source>
</evidence>
<name>A0A853DIJ4_9MICO</name>
<dbReference type="SFLD" id="SFLDG01129">
    <property type="entry name" value="C1.5:_HAD__Beta-PGM__Phosphata"/>
    <property type="match status" value="1"/>
</dbReference>
<dbReference type="EMBL" id="JACCFW010000001">
    <property type="protein sequence ID" value="NYJ74611.1"/>
    <property type="molecule type" value="Genomic_DNA"/>
</dbReference>
<accession>A0A853DIJ4</accession>
<keyword evidence="1" id="KW-0378">Hydrolase</keyword>
<dbReference type="GO" id="GO:0016787">
    <property type="term" value="F:hydrolase activity"/>
    <property type="evidence" value="ECO:0007669"/>
    <property type="project" value="UniProtKB-KW"/>
</dbReference>
<dbReference type="CDD" id="cd02603">
    <property type="entry name" value="HAD_sEH-N_like"/>
    <property type="match status" value="1"/>
</dbReference>
<dbReference type="InterPro" id="IPR023214">
    <property type="entry name" value="HAD_sf"/>
</dbReference>
<dbReference type="NCBIfam" id="TIGR01509">
    <property type="entry name" value="HAD-SF-IA-v3"/>
    <property type="match status" value="1"/>
</dbReference>
<dbReference type="PRINTS" id="PR00413">
    <property type="entry name" value="HADHALOGNASE"/>
</dbReference>
<dbReference type="PANTHER" id="PTHR47829:SF1">
    <property type="entry name" value="HAD FAMILY PHOSPHATASE"/>
    <property type="match status" value="1"/>
</dbReference>
<evidence type="ECO:0000313" key="1">
    <source>
        <dbReference type="EMBL" id="NYJ74611.1"/>
    </source>
</evidence>
<dbReference type="SUPFAM" id="SSF56784">
    <property type="entry name" value="HAD-like"/>
    <property type="match status" value="1"/>
</dbReference>
<dbReference type="InterPro" id="IPR036412">
    <property type="entry name" value="HAD-like_sf"/>
</dbReference>
<dbReference type="SFLD" id="SFLDS00003">
    <property type="entry name" value="Haloacid_Dehalogenase"/>
    <property type="match status" value="1"/>
</dbReference>
<dbReference type="NCBIfam" id="TIGR01549">
    <property type="entry name" value="HAD-SF-IA-v1"/>
    <property type="match status" value="1"/>
</dbReference>
<proteinExistence type="predicted"/>
<dbReference type="Pfam" id="PF00702">
    <property type="entry name" value="Hydrolase"/>
    <property type="match status" value="1"/>
</dbReference>
<dbReference type="Gene3D" id="3.40.50.1000">
    <property type="entry name" value="HAD superfamily/HAD-like"/>
    <property type="match status" value="1"/>
</dbReference>
<gene>
    <name evidence="1" type="ORF">HNR15_001574</name>
</gene>